<accession>A0ACA9KMK1</accession>
<protein>
    <submittedName>
        <fullName evidence="1">5969_t:CDS:1</fullName>
    </submittedName>
</protein>
<evidence type="ECO:0000313" key="1">
    <source>
        <dbReference type="EMBL" id="CAG8482749.1"/>
    </source>
</evidence>
<keyword evidence="2" id="KW-1185">Reference proteome</keyword>
<organism evidence="1 2">
    <name type="scientific">Acaulospora colombiana</name>
    <dbReference type="NCBI Taxonomy" id="27376"/>
    <lineage>
        <taxon>Eukaryota</taxon>
        <taxon>Fungi</taxon>
        <taxon>Fungi incertae sedis</taxon>
        <taxon>Mucoromycota</taxon>
        <taxon>Glomeromycotina</taxon>
        <taxon>Glomeromycetes</taxon>
        <taxon>Diversisporales</taxon>
        <taxon>Acaulosporaceae</taxon>
        <taxon>Acaulospora</taxon>
    </lineage>
</organism>
<reference evidence="1" key="1">
    <citation type="submission" date="2021-06" db="EMBL/GenBank/DDBJ databases">
        <authorList>
            <person name="Kallberg Y."/>
            <person name="Tangrot J."/>
            <person name="Rosling A."/>
        </authorList>
    </citation>
    <scope>NUCLEOTIDE SEQUENCE</scope>
    <source>
        <strain evidence="1">CL356</strain>
    </source>
</reference>
<dbReference type="Proteomes" id="UP000789525">
    <property type="component" value="Unassembled WGS sequence"/>
</dbReference>
<proteinExistence type="predicted"/>
<gene>
    <name evidence="1" type="ORF">ACOLOM_LOCUS2046</name>
</gene>
<name>A0ACA9KMK1_9GLOM</name>
<comment type="caution">
    <text evidence="1">The sequence shown here is derived from an EMBL/GenBank/DDBJ whole genome shotgun (WGS) entry which is preliminary data.</text>
</comment>
<evidence type="ECO:0000313" key="2">
    <source>
        <dbReference type="Proteomes" id="UP000789525"/>
    </source>
</evidence>
<dbReference type="EMBL" id="CAJVPT010002533">
    <property type="protein sequence ID" value="CAG8482749.1"/>
    <property type="molecule type" value="Genomic_DNA"/>
</dbReference>
<sequence>MPRPPRAVKKILSRDKNSLSKNEKKNVSSLEKENKDESNQREKSQNSIQVNFEKADKISDEKSKNKTISNEVSTNERSNELLQTKDLGHVDSLPSPLKERHLNASPINDHASQRLKRQKTNMLPTNSDGISDDSEGSEDDPFGFAKAEKKVRSYLKKKNSNHSSKGDVVDEYIKERKGLGEFEIIEITRDDNQPIVVDHLEDPQNNSQDVGIDPDADEVDDLFLVSLDEPGEPAKPRGKDKESIDDENEKNDDNSLPPSPTHEKDLTPTNIQPKNGSTVTMTNDLLYLLPRRRHAVRGNKGKKVRHEEELEVEGDHGTDPKKKGKDSKKKQAKRKLDTSYELDEVAERELRDRVRHFEEIDKYPLPVEEA</sequence>